<dbReference type="SUPFAM" id="SSF53474">
    <property type="entry name" value="alpha/beta-Hydrolases"/>
    <property type="match status" value="1"/>
</dbReference>
<keyword evidence="7" id="KW-0119">Carbohydrate metabolism</keyword>
<dbReference type="Proteomes" id="UP000778970">
    <property type="component" value="Unassembled WGS sequence"/>
</dbReference>
<evidence type="ECO:0000256" key="6">
    <source>
        <dbReference type="ARBA" id="ARBA00022801"/>
    </source>
</evidence>
<proteinExistence type="inferred from homology"/>
<comment type="caution">
    <text evidence="10">The sequence shown here is derived from an EMBL/GenBank/DDBJ whole genome shotgun (WGS) entry which is preliminary data.</text>
</comment>
<dbReference type="InterPro" id="IPR043595">
    <property type="entry name" value="FaeB/C/D"/>
</dbReference>
<dbReference type="GO" id="GO:0030600">
    <property type="term" value="F:feruloyl esterase activity"/>
    <property type="evidence" value="ECO:0007669"/>
    <property type="project" value="InterPro"/>
</dbReference>
<keyword evidence="4" id="KW-0858">Xylan degradation</keyword>
<dbReference type="EMBL" id="NRRE01000034">
    <property type="protein sequence ID" value="MBK1699051.1"/>
    <property type="molecule type" value="Genomic_DNA"/>
</dbReference>
<keyword evidence="6" id="KW-0378">Hydrolase</keyword>
<evidence type="ECO:0000256" key="9">
    <source>
        <dbReference type="ARBA" id="ARBA00025250"/>
    </source>
</evidence>
<evidence type="ECO:0008006" key="12">
    <source>
        <dbReference type="Google" id="ProtNLM"/>
    </source>
</evidence>
<protein>
    <recommendedName>
        <fullName evidence="12">Polyhydroxybutyrate depolymerase</fullName>
    </recommendedName>
</protein>
<evidence type="ECO:0000256" key="7">
    <source>
        <dbReference type="ARBA" id="ARBA00023277"/>
    </source>
</evidence>
<gene>
    <name evidence="10" type="ORF">CKO21_17545</name>
</gene>
<evidence type="ECO:0000256" key="8">
    <source>
        <dbReference type="ARBA" id="ARBA00023326"/>
    </source>
</evidence>
<evidence type="ECO:0000313" key="10">
    <source>
        <dbReference type="EMBL" id="MBK1699051.1"/>
    </source>
</evidence>
<dbReference type="InterPro" id="IPR029058">
    <property type="entry name" value="AB_hydrolase_fold"/>
</dbReference>
<accession>A0A934QLD2</accession>
<reference evidence="10" key="2">
    <citation type="journal article" date="2020" name="Microorganisms">
        <title>Osmotic Adaptation and Compatible Solute Biosynthesis of Phototrophic Bacteria as Revealed from Genome Analyses.</title>
        <authorList>
            <person name="Imhoff J.F."/>
            <person name="Rahn T."/>
            <person name="Kunzel S."/>
            <person name="Keller A."/>
            <person name="Neulinger S.C."/>
        </authorList>
    </citation>
    <scope>NUCLEOTIDE SEQUENCE</scope>
    <source>
        <strain evidence="10">DSM 9154</strain>
    </source>
</reference>
<evidence type="ECO:0000256" key="1">
    <source>
        <dbReference type="ARBA" id="ARBA00004613"/>
    </source>
</evidence>
<reference evidence="10" key="1">
    <citation type="submission" date="2017-08" db="EMBL/GenBank/DDBJ databases">
        <authorList>
            <person name="Imhoff J.F."/>
            <person name="Rahn T."/>
            <person name="Kuenzel S."/>
            <person name="Neulinger S.C."/>
        </authorList>
    </citation>
    <scope>NUCLEOTIDE SEQUENCE</scope>
    <source>
        <strain evidence="10">DSM 9154</strain>
    </source>
</reference>
<dbReference type="GO" id="GO:0005576">
    <property type="term" value="C:extracellular region"/>
    <property type="evidence" value="ECO:0007669"/>
    <property type="project" value="UniProtKB-SubCell"/>
</dbReference>
<dbReference type="PANTHER" id="PTHR38050">
    <property type="match status" value="1"/>
</dbReference>
<evidence type="ECO:0000313" key="11">
    <source>
        <dbReference type="Proteomes" id="UP000778970"/>
    </source>
</evidence>
<evidence type="ECO:0000256" key="3">
    <source>
        <dbReference type="ARBA" id="ARBA00022525"/>
    </source>
</evidence>
<name>A0A934QLD2_9PROT</name>
<dbReference type="Gene3D" id="3.40.50.1820">
    <property type="entry name" value="alpha/beta hydrolase"/>
    <property type="match status" value="1"/>
</dbReference>
<organism evidence="10 11">
    <name type="scientific">Rhodovibrio salinarum</name>
    <dbReference type="NCBI Taxonomy" id="1087"/>
    <lineage>
        <taxon>Bacteria</taxon>
        <taxon>Pseudomonadati</taxon>
        <taxon>Pseudomonadota</taxon>
        <taxon>Alphaproteobacteria</taxon>
        <taxon>Rhodospirillales</taxon>
        <taxon>Rhodovibrionaceae</taxon>
        <taxon>Rhodovibrio</taxon>
    </lineage>
</organism>
<keyword evidence="3" id="KW-0964">Secreted</keyword>
<comment type="subcellular location">
    <subcellularLocation>
        <location evidence="1">Secreted</location>
    </subcellularLocation>
</comment>
<sequence>MFAAAYLIPGDADACGGVDAPCRVELGRYYSAAVPKADDRSVQGAVIFLHGYKGSGRRVIQNAALVRAVQSAGHLLIAPHGRDGTWNHVGSPADHDRDELAFLEQVRRDAVQRFALAGKPLLLAGFSQGASMVWDVACYRGGDYTAFAAVAGAFWRPLPEACPAPGIDLMHIHGLSDEVVPLEGRPIGDNWRQGDTVRALGLLKRHNACPAAPDRQGTDDGLRCRMWTSCARGRLKVCLHDGGHRLEPGWISKALAWMETRDG</sequence>
<keyword evidence="8" id="KW-0624">Polysaccharide degradation</keyword>
<comment type="function">
    <text evidence="9">Involved in degradation of plant cell walls. Hydrolyzes the feruloyl-arabinose ester bond in arabinoxylans, and the feruloyl-galactose ester bond in pectin. Active against paranitrophenyl-acetate, methyl ferulate and wheat arabinoxylan.</text>
</comment>
<dbReference type="AlphaFoldDB" id="A0A934QLD2"/>
<keyword evidence="5" id="KW-0732">Signal</keyword>
<keyword evidence="11" id="KW-1185">Reference proteome</keyword>
<evidence type="ECO:0000256" key="5">
    <source>
        <dbReference type="ARBA" id="ARBA00022729"/>
    </source>
</evidence>
<dbReference type="PANTHER" id="PTHR38050:SF1">
    <property type="entry name" value="FERULOYL ESTERASE C"/>
    <property type="match status" value="1"/>
</dbReference>
<evidence type="ECO:0000256" key="2">
    <source>
        <dbReference type="ARBA" id="ARBA00010278"/>
    </source>
</evidence>
<evidence type="ECO:0000256" key="4">
    <source>
        <dbReference type="ARBA" id="ARBA00022651"/>
    </source>
</evidence>
<dbReference type="GO" id="GO:0045493">
    <property type="term" value="P:xylan catabolic process"/>
    <property type="evidence" value="ECO:0007669"/>
    <property type="project" value="UniProtKB-KW"/>
</dbReference>
<comment type="similarity">
    <text evidence="2">Belongs to the faeC family.</text>
</comment>